<reference evidence="1 2" key="1">
    <citation type="submission" date="2019-04" db="EMBL/GenBank/DDBJ databases">
        <title>Genome sequencing of Clostridium botulinum Groups I-IV and Clostridium butyricum.</title>
        <authorList>
            <person name="Brunt J."/>
            <person name="Van Vliet A.H.M."/>
            <person name="Stringer S.C."/>
            <person name="Carter A.T."/>
            <person name="Peck M.W."/>
        </authorList>
    </citation>
    <scope>NUCLEOTIDE SEQUENCE [LARGE SCALE GENOMIC DNA]</scope>
    <source>
        <strain evidence="1 2">IFR 18/108</strain>
    </source>
</reference>
<gene>
    <name evidence="1" type="ORF">FDF70_20635</name>
</gene>
<dbReference type="RefSeq" id="WP_039698872.1">
    <property type="nucleotide sequence ID" value="NZ_SXAL01000021.1"/>
</dbReference>
<evidence type="ECO:0000313" key="1">
    <source>
        <dbReference type="EMBL" id="NFR63810.1"/>
    </source>
</evidence>
<sequence>MGNKKGKKLKMMTQIAATPTLYGEEAKKVIMEANTTPSEKAKENGEKLINYFEKFIKEA</sequence>
<protein>
    <submittedName>
        <fullName evidence="1">Uncharacterized protein</fullName>
    </submittedName>
</protein>
<dbReference type="AlphaFoldDB" id="A0A7X5PD78"/>
<proteinExistence type="predicted"/>
<dbReference type="Proteomes" id="UP000486601">
    <property type="component" value="Unassembled WGS sequence"/>
</dbReference>
<organism evidence="1 2">
    <name type="scientific">Clostridium sporogenes</name>
    <dbReference type="NCBI Taxonomy" id="1509"/>
    <lineage>
        <taxon>Bacteria</taxon>
        <taxon>Bacillati</taxon>
        <taxon>Bacillota</taxon>
        <taxon>Clostridia</taxon>
        <taxon>Eubacteriales</taxon>
        <taxon>Clostridiaceae</taxon>
        <taxon>Clostridium</taxon>
    </lineage>
</organism>
<accession>A0A7X5PD78</accession>
<evidence type="ECO:0000313" key="2">
    <source>
        <dbReference type="Proteomes" id="UP000486601"/>
    </source>
</evidence>
<name>A0A7X5PD78_CLOSG</name>
<comment type="caution">
    <text evidence="1">The sequence shown here is derived from an EMBL/GenBank/DDBJ whole genome shotgun (WGS) entry which is preliminary data.</text>
</comment>
<dbReference type="EMBL" id="SXCS01000026">
    <property type="protein sequence ID" value="NFR63810.1"/>
    <property type="molecule type" value="Genomic_DNA"/>
</dbReference>